<dbReference type="EMBL" id="JAZBJZ010000096">
    <property type="protein sequence ID" value="MEE3718840.1"/>
    <property type="molecule type" value="Genomic_DNA"/>
</dbReference>
<dbReference type="Proteomes" id="UP001333818">
    <property type="component" value="Unassembled WGS sequence"/>
</dbReference>
<reference evidence="1" key="1">
    <citation type="submission" date="2024-01" db="EMBL/GenBank/DDBJ databases">
        <title>Bank of Algae and Cyanobacteria of the Azores (BACA) strain genomes.</title>
        <authorList>
            <person name="Luz R."/>
            <person name="Cordeiro R."/>
            <person name="Fonseca A."/>
            <person name="Goncalves V."/>
        </authorList>
    </citation>
    <scope>NUCLEOTIDE SEQUENCE</scope>
    <source>
        <strain evidence="1">BACA0141</strain>
    </source>
</reference>
<proteinExistence type="predicted"/>
<sequence length="357" mass="42248">MSNIFRLGYIGTEEDYFTASLQYVIENFPNLGQDIVNFLAVQAGKSTTRFFKAIDHPRGNGLNYLDFLLKCEDYDILCEHKLGSSLGELQLERYIRVAESKPKKTYLTLISNGNHSINQSVLNHELYLRPENRSFQHFRWQDIYPLVVKQKKRQNRLIEEFAEFMEYLKMRPPHLVEGWKDLFENPVTAQRLGECWEKVKEFFKTETAAKWQPRSKTRHGMVCWEVSKPNDWLYLLYFDFESNFKQGLMLEYPYIQANIFILEDHPYLNSFRSIEHDIFLCQNDSIGNIEVITAIPEYAGWKRKGDVQAMWVASYFISLNQILDLDLHEVERRLKDFAVSVYEHALKTVEEYTSLQK</sequence>
<gene>
    <name evidence="1" type="ORF">V2H45_19020</name>
</gene>
<dbReference type="RefSeq" id="WP_330485276.1">
    <property type="nucleotide sequence ID" value="NZ_JAZBJZ010000096.1"/>
</dbReference>
<evidence type="ECO:0000313" key="2">
    <source>
        <dbReference type="Proteomes" id="UP001333818"/>
    </source>
</evidence>
<name>A0AAW9Q5X3_9CYAN</name>
<protein>
    <submittedName>
        <fullName evidence="1">Uncharacterized protein</fullName>
    </submittedName>
</protein>
<keyword evidence="2" id="KW-1185">Reference proteome</keyword>
<accession>A0AAW9Q5X3</accession>
<comment type="caution">
    <text evidence="1">The sequence shown here is derived from an EMBL/GenBank/DDBJ whole genome shotgun (WGS) entry which is preliminary data.</text>
</comment>
<organism evidence="1 2">
    <name type="scientific">Tumidithrix elongata BACA0141</name>
    <dbReference type="NCBI Taxonomy" id="2716417"/>
    <lineage>
        <taxon>Bacteria</taxon>
        <taxon>Bacillati</taxon>
        <taxon>Cyanobacteriota</taxon>
        <taxon>Cyanophyceae</taxon>
        <taxon>Pseudanabaenales</taxon>
        <taxon>Pseudanabaenaceae</taxon>
        <taxon>Tumidithrix</taxon>
        <taxon>Tumidithrix elongata</taxon>
    </lineage>
</organism>
<dbReference type="AlphaFoldDB" id="A0AAW9Q5X3"/>
<evidence type="ECO:0000313" key="1">
    <source>
        <dbReference type="EMBL" id="MEE3718840.1"/>
    </source>
</evidence>